<dbReference type="EMBL" id="BHXC01000006">
    <property type="protein sequence ID" value="GCB89156.1"/>
    <property type="molecule type" value="Genomic_DNA"/>
</dbReference>
<evidence type="ECO:0000313" key="8">
    <source>
        <dbReference type="Proteomes" id="UP000288351"/>
    </source>
</evidence>
<keyword evidence="3" id="KW-1003">Cell membrane</keyword>
<accession>A0A059VWZ1</accession>
<dbReference type="InterPro" id="IPR010290">
    <property type="entry name" value="TM_effector"/>
</dbReference>
<dbReference type="InterPro" id="IPR036259">
    <property type="entry name" value="MFS_trans_sf"/>
</dbReference>
<comment type="caution">
    <text evidence="7">The sequence shown here is derived from an EMBL/GenBank/DDBJ whole genome shotgun (WGS) entry which is preliminary data.</text>
</comment>
<evidence type="ECO:0000313" key="7">
    <source>
        <dbReference type="EMBL" id="GCB89156.1"/>
    </source>
</evidence>
<keyword evidence="4" id="KW-0812">Transmembrane</keyword>
<gene>
    <name evidence="7" type="ORF">SALB_01830</name>
</gene>
<protein>
    <submittedName>
        <fullName evidence="7">MFS transporter</fullName>
    </submittedName>
</protein>
<dbReference type="PANTHER" id="PTHR23513:SF11">
    <property type="entry name" value="STAPHYLOFERRIN A TRANSPORTER"/>
    <property type="match status" value="1"/>
</dbReference>
<reference evidence="7 8" key="1">
    <citation type="journal article" date="2019" name="Microbiol. Resour. Announc.">
        <title>Draft Genome Sequence of the Most Traditional epsilon-Poly-l-Lysine Producer, Streptomyces albulus NBRC14147.</title>
        <authorList>
            <person name="Yamanaka K."/>
            <person name="Hamano Y."/>
        </authorList>
    </citation>
    <scope>NUCLEOTIDE SEQUENCE [LARGE SCALE GENOMIC DNA]</scope>
    <source>
        <strain evidence="7 8">NBRC 14147</strain>
    </source>
</reference>
<dbReference type="PANTHER" id="PTHR23513">
    <property type="entry name" value="INTEGRAL MEMBRANE EFFLUX PROTEIN-RELATED"/>
    <property type="match status" value="1"/>
</dbReference>
<dbReference type="SUPFAM" id="SSF103473">
    <property type="entry name" value="MFS general substrate transporter"/>
    <property type="match status" value="1"/>
</dbReference>
<dbReference type="GO" id="GO:0022857">
    <property type="term" value="F:transmembrane transporter activity"/>
    <property type="evidence" value="ECO:0007669"/>
    <property type="project" value="InterPro"/>
</dbReference>
<dbReference type="AlphaFoldDB" id="A0A059VWZ1"/>
<dbReference type="CDD" id="cd06173">
    <property type="entry name" value="MFS_MefA_like"/>
    <property type="match status" value="1"/>
</dbReference>
<evidence type="ECO:0000256" key="5">
    <source>
        <dbReference type="ARBA" id="ARBA00022989"/>
    </source>
</evidence>
<dbReference type="STRING" id="68570.DC74_1025"/>
<evidence type="ECO:0000256" key="1">
    <source>
        <dbReference type="ARBA" id="ARBA00004651"/>
    </source>
</evidence>
<evidence type="ECO:0000256" key="6">
    <source>
        <dbReference type="ARBA" id="ARBA00023136"/>
    </source>
</evidence>
<dbReference type="InterPro" id="IPR020846">
    <property type="entry name" value="MFS_dom"/>
</dbReference>
<dbReference type="Gene3D" id="1.20.1250.20">
    <property type="entry name" value="MFS general substrate transporter like domains"/>
    <property type="match status" value="1"/>
</dbReference>
<dbReference type="eggNOG" id="COG0477">
    <property type="taxonomic scope" value="Bacteria"/>
</dbReference>
<keyword evidence="5" id="KW-1133">Transmembrane helix</keyword>
<dbReference type="Proteomes" id="UP000288351">
    <property type="component" value="Unassembled WGS sequence"/>
</dbReference>
<name>A0A059VWZ1_STRNR</name>
<dbReference type="PROSITE" id="PS50850">
    <property type="entry name" value="MFS"/>
    <property type="match status" value="1"/>
</dbReference>
<dbReference type="Pfam" id="PF05977">
    <property type="entry name" value="MFS_3"/>
    <property type="match status" value="1"/>
</dbReference>
<comment type="subcellular location">
    <subcellularLocation>
        <location evidence="1">Cell membrane</location>
        <topology evidence="1">Multi-pass membrane protein</topology>
    </subcellularLocation>
</comment>
<proteinExistence type="predicted"/>
<evidence type="ECO:0000256" key="4">
    <source>
        <dbReference type="ARBA" id="ARBA00022692"/>
    </source>
</evidence>
<keyword evidence="2" id="KW-0813">Transport</keyword>
<keyword evidence="6" id="KW-0472">Membrane</keyword>
<sequence>MRSGATSLALTVKHLPEAGPALAPAHATTHPVWTHMKSAPSSPAPAEADSPWAPLAARVFRALWIAQLGSNIGSWMQTVGAQWLLVGDGAALVTLVQTAASLPVVLLALPAGVIADRFDRRSVLLAAQFAMLVASGALAVLAFTDALSSTVLLVLTFVLGCGAALMGPAWQAIQPELVERRRLGQAAALGAVNMNLARAVGPALGGVVVAAAGAGWVFAFNAASYLGIMAVLLVWRRPPMTSPTAGNERLLAALHAGRRYVWNAPGVRRVLLRTLLFVPGGAALWALLPLTASRSLGLGSGGYGLLLAAVGTGAVAGAFALPHVRRLLGVNGTLAAGAVVFAGVLAVLATVRAPWVVTAALLPAGLAWIAVLSTLNAAVQTRLPGWVRARGLAVYLLVFQGGQALAAPLWGVLADWLGISRCLLIAGAAMLLSAATVRRWPLHDVEGINPSPSDHWPVPPLVFEPGEADGPVLVSVVYRIPAVNRAEFTARMHRVGRSRRRTGALSWGLYQDGNAPERFVETYLVASWAEHLAQHHVRLTATDRRHEEQARELLMPGTLPEVAHAFDATSGPAVPPPPGSGALTGA</sequence>
<dbReference type="GO" id="GO:0005886">
    <property type="term" value="C:plasma membrane"/>
    <property type="evidence" value="ECO:0007669"/>
    <property type="project" value="UniProtKB-SubCell"/>
</dbReference>
<evidence type="ECO:0000256" key="2">
    <source>
        <dbReference type="ARBA" id="ARBA00022448"/>
    </source>
</evidence>
<organism evidence="7 8">
    <name type="scientific">Streptomyces noursei</name>
    <name type="common">Streptomyces albulus</name>
    <dbReference type="NCBI Taxonomy" id="1971"/>
    <lineage>
        <taxon>Bacteria</taxon>
        <taxon>Bacillati</taxon>
        <taxon>Actinomycetota</taxon>
        <taxon>Actinomycetes</taxon>
        <taxon>Kitasatosporales</taxon>
        <taxon>Streptomycetaceae</taxon>
        <taxon>Streptomyces</taxon>
    </lineage>
</organism>
<evidence type="ECO:0000256" key="3">
    <source>
        <dbReference type="ARBA" id="ARBA00022475"/>
    </source>
</evidence>